<name>A0A0G1YGT8_9BACT</name>
<organism evidence="2 3">
    <name type="scientific">Candidatus Magasanikbacteria bacterium GW2011_GWA2_56_11</name>
    <dbReference type="NCBI Taxonomy" id="1619044"/>
    <lineage>
        <taxon>Bacteria</taxon>
        <taxon>Candidatus Magasanikiibacteriota</taxon>
    </lineage>
</organism>
<dbReference type="InterPro" id="IPR009068">
    <property type="entry name" value="uS15_NS1_RNA-bd_sf"/>
</dbReference>
<reference evidence="2 3" key="1">
    <citation type="journal article" date="2015" name="Nature">
        <title>rRNA introns, odd ribosomes, and small enigmatic genomes across a large radiation of phyla.</title>
        <authorList>
            <person name="Brown C.T."/>
            <person name="Hug L.A."/>
            <person name="Thomas B.C."/>
            <person name="Sharon I."/>
            <person name="Castelle C.J."/>
            <person name="Singh A."/>
            <person name="Wilkins M.J."/>
            <person name="Williams K.H."/>
            <person name="Banfield J.F."/>
        </authorList>
    </citation>
    <scope>NUCLEOTIDE SEQUENCE [LARGE SCALE GENOMIC DNA]</scope>
</reference>
<feature type="compositionally biased region" description="Basic residues" evidence="1">
    <location>
        <begin position="1"/>
        <end position="15"/>
    </location>
</feature>
<comment type="caution">
    <text evidence="2">The sequence shown here is derived from an EMBL/GenBank/DDBJ whole genome shotgun (WGS) entry which is preliminary data.</text>
</comment>
<evidence type="ECO:0000313" key="3">
    <source>
        <dbReference type="Proteomes" id="UP000033870"/>
    </source>
</evidence>
<dbReference type="AlphaFoldDB" id="A0A0G1YGT8"/>
<dbReference type="EMBL" id="LCRX01000006">
    <property type="protein sequence ID" value="KKW42440.1"/>
    <property type="molecule type" value="Genomic_DNA"/>
</dbReference>
<proteinExistence type="predicted"/>
<dbReference type="SUPFAM" id="SSF47060">
    <property type="entry name" value="S15/NS1 RNA-binding domain"/>
    <property type="match status" value="1"/>
</dbReference>
<feature type="region of interest" description="Disordered" evidence="1">
    <location>
        <begin position="1"/>
        <end position="24"/>
    </location>
</feature>
<protein>
    <submittedName>
        <fullName evidence="2">Uncharacterized protein</fullName>
    </submittedName>
</protein>
<dbReference type="Proteomes" id="UP000033870">
    <property type="component" value="Unassembled WGS sequence"/>
</dbReference>
<dbReference type="Gene3D" id="1.10.287.10">
    <property type="entry name" value="S15/NS1, RNA-binding"/>
    <property type="match status" value="1"/>
</dbReference>
<evidence type="ECO:0000256" key="1">
    <source>
        <dbReference type="SAM" id="MobiDB-lite"/>
    </source>
</evidence>
<evidence type="ECO:0000313" key="2">
    <source>
        <dbReference type="EMBL" id="KKW42440.1"/>
    </source>
</evidence>
<gene>
    <name evidence="2" type="ORF">UY92_C0006G0001</name>
</gene>
<accession>A0A0G1YGT8</accession>
<sequence>MSSKPKSGKRPRSTTRRTLPPDAASLEAMVRAATRVIPEIGTQFVKSGGHDLRARHHLLMRWQERAAAFAALARLDPERARWLMAELGLNYSTPKEET</sequence>